<evidence type="ECO:0000259" key="19">
    <source>
        <dbReference type="Pfam" id="PF06455"/>
    </source>
</evidence>
<keyword evidence="8" id="KW-1278">Translocase</keyword>
<feature type="domain" description="NADH dehydrogenase subunit 5 C-terminal" evidence="19">
    <location>
        <begin position="394"/>
        <end position="570"/>
    </location>
</feature>
<keyword evidence="4 16" id="KW-0813">Transport</keyword>
<feature type="transmembrane region" description="Helical" evidence="16">
    <location>
        <begin position="378"/>
        <end position="408"/>
    </location>
</feature>
<evidence type="ECO:0000256" key="5">
    <source>
        <dbReference type="ARBA" id="ARBA00022660"/>
    </source>
</evidence>
<organism evidence="20">
    <name type="scientific">Cucullaea labiata</name>
    <dbReference type="NCBI Taxonomy" id="142556"/>
    <lineage>
        <taxon>Eukaryota</taxon>
        <taxon>Metazoa</taxon>
        <taxon>Spiralia</taxon>
        <taxon>Lophotrochozoa</taxon>
        <taxon>Mollusca</taxon>
        <taxon>Bivalvia</taxon>
        <taxon>Autobranchia</taxon>
        <taxon>Pteriomorphia</taxon>
        <taxon>Arcoida</taxon>
        <taxon>Arcoidea</taxon>
        <taxon>Cucullaeidae</taxon>
        <taxon>Cucullaea</taxon>
    </lineage>
</organism>
<dbReference type="AlphaFoldDB" id="A0A141AX69"/>
<dbReference type="InterPro" id="IPR003945">
    <property type="entry name" value="NU5C-like"/>
</dbReference>
<feature type="transmembrane region" description="Helical" evidence="16">
    <location>
        <begin position="274"/>
        <end position="296"/>
    </location>
</feature>
<protein>
    <recommendedName>
        <fullName evidence="3 16">NADH-ubiquinone oxidoreductase chain 5</fullName>
        <ecNumber evidence="2 16">7.1.1.2</ecNumber>
    </recommendedName>
</protein>
<keyword evidence="10 16" id="KW-1133">Transmembrane helix</keyword>
<feature type="transmembrane region" description="Helical" evidence="16">
    <location>
        <begin position="453"/>
        <end position="476"/>
    </location>
</feature>
<keyword evidence="12 16" id="KW-0830">Ubiquinone</keyword>
<dbReference type="PRINTS" id="PR01434">
    <property type="entry name" value="NADHDHGNASE5"/>
</dbReference>
<keyword evidence="6 16" id="KW-0812">Transmembrane</keyword>
<accession>A0A141AX69</accession>
<reference evidence="20" key="1">
    <citation type="submission" date="2014-10" db="EMBL/GenBank/DDBJ databases">
        <authorList>
            <person name="Seo M.-J."/>
            <person name="Seok Y.J."/>
            <person name="Cha I.-T."/>
        </authorList>
    </citation>
    <scope>NUCLEOTIDE SEQUENCE</scope>
    <source>
        <strain evidence="20">CL_98</strain>
        <tissue evidence="20">Adductor muscle</tissue>
    </source>
</reference>
<comment type="function">
    <text evidence="16">Core subunit of the mitochondrial membrane respiratory chain NADH dehydrogenase (Complex I) which catalyzes electron transfer from NADH through the respiratory chain, using ubiquinone as an electron acceptor. Essential for the catalytic activity and assembly of complex I.</text>
</comment>
<dbReference type="PANTHER" id="PTHR42829:SF2">
    <property type="entry name" value="NADH-UBIQUINONE OXIDOREDUCTASE CHAIN 5"/>
    <property type="match status" value="1"/>
</dbReference>
<sequence>MSEGSSIRVVYLGLSGLLFSVSVLCSVVGGMLSCGGLGACFSWGVVSGGMSNIVELVAVVDLLSVSFSFVVCLISGSVVIYSMSYMSSAEESSRFLWVLFLFVVSMNLLLFFPSVLGLIIGWDGLGLSSFLLVVYYQNSNSLGSGMITALTNRLGDGLILLGIGISMAAGHWSLFFGGGSLMGVMWWVMVIASMTKSAQMPFCAWLPAAMAAPTPVSSLVHSSTLVTAGVYLLIRYSSCLNSDISLSSFLVVVGSFTMLMSGVGGIFEGDMKKVVALSTLSQLGMMVFILGLGFPVVCLFHVFMHALFKALLFMGVGCIIHCRGDQDIYKIGGSWLDVPGASVFIVLSCFALSGVPFMSGFFSKDVVVELTGNLSVGVFYFMGLILGVLLTVGYSFRLCWFIIGGSFYFKSCMHNGDCSLMLMSMVGLGLGAIGGGPIFGWCLGVFSVVSMELIFKLCPLVAVLFSMCCAVGMVVLGGWSKVRSGVGIFHSFCSQMWFLPLFSGEVCGRMGLWLGEVCVEHLESGWGEVMGGQGVFMMVGGMFSLSQRLQNFYLSKHLSFIFLGVFCLFFIGCVPFVGG</sequence>
<proteinExistence type="inferred from homology"/>
<keyword evidence="7" id="KW-0999">Mitochondrion inner membrane</keyword>
<evidence type="ECO:0000256" key="3">
    <source>
        <dbReference type="ARBA" id="ARBA00021096"/>
    </source>
</evidence>
<comment type="subcellular location">
    <subcellularLocation>
        <location evidence="1">Mitochondrion inner membrane</location>
        <topology evidence="1">Multi-pass membrane protein</topology>
    </subcellularLocation>
</comment>
<feature type="transmembrane region" description="Helical" evidence="16">
    <location>
        <begin position="95"/>
        <end position="112"/>
    </location>
</feature>
<dbReference type="InterPro" id="IPR001750">
    <property type="entry name" value="ND/Mrp_TM"/>
</dbReference>
<dbReference type="Pfam" id="PF06455">
    <property type="entry name" value="NADH5_C"/>
    <property type="match status" value="1"/>
</dbReference>
<evidence type="ECO:0000256" key="10">
    <source>
        <dbReference type="ARBA" id="ARBA00022989"/>
    </source>
</evidence>
<dbReference type="Pfam" id="PF00662">
    <property type="entry name" value="Proton_antipo_N"/>
    <property type="match status" value="1"/>
</dbReference>
<evidence type="ECO:0000256" key="1">
    <source>
        <dbReference type="ARBA" id="ARBA00004448"/>
    </source>
</evidence>
<keyword evidence="11 16" id="KW-0520">NAD</keyword>
<evidence type="ECO:0000256" key="4">
    <source>
        <dbReference type="ARBA" id="ARBA00022448"/>
    </source>
</evidence>
<evidence type="ECO:0000256" key="2">
    <source>
        <dbReference type="ARBA" id="ARBA00012944"/>
    </source>
</evidence>
<evidence type="ECO:0000256" key="15">
    <source>
        <dbReference type="ARBA" id="ARBA00049551"/>
    </source>
</evidence>
<dbReference type="GO" id="GO:0003954">
    <property type="term" value="F:NADH dehydrogenase activity"/>
    <property type="evidence" value="ECO:0007669"/>
    <property type="project" value="TreeGrafter"/>
</dbReference>
<dbReference type="Pfam" id="PF00361">
    <property type="entry name" value="Proton_antipo_M"/>
    <property type="match status" value="1"/>
</dbReference>
<keyword evidence="9" id="KW-0249">Electron transport</keyword>
<comment type="similarity">
    <text evidence="16">Belongs to the complex I subunit 5 family.</text>
</comment>
<evidence type="ECO:0000256" key="13">
    <source>
        <dbReference type="ARBA" id="ARBA00023128"/>
    </source>
</evidence>
<evidence type="ECO:0000259" key="18">
    <source>
        <dbReference type="Pfam" id="PF00662"/>
    </source>
</evidence>
<geneLocation type="mitochondrion" evidence="20"/>
<feature type="transmembrane region" description="Helical" evidence="16">
    <location>
        <begin position="558"/>
        <end position="578"/>
    </location>
</feature>
<keyword evidence="13 16" id="KW-0496">Mitochondrion</keyword>
<dbReference type="GO" id="GO:0008137">
    <property type="term" value="F:NADH dehydrogenase (ubiquinone) activity"/>
    <property type="evidence" value="ECO:0007669"/>
    <property type="project" value="UniProtKB-EC"/>
</dbReference>
<dbReference type="GO" id="GO:0005743">
    <property type="term" value="C:mitochondrial inner membrane"/>
    <property type="evidence" value="ECO:0007669"/>
    <property type="project" value="UniProtKB-SubCell"/>
</dbReference>
<feature type="domain" description="NADH:quinone oxidoreductase/Mrp antiporter transmembrane" evidence="17">
    <location>
        <begin position="114"/>
        <end position="388"/>
    </location>
</feature>
<dbReference type="GO" id="GO:0015990">
    <property type="term" value="P:electron transport coupled proton transport"/>
    <property type="evidence" value="ECO:0007669"/>
    <property type="project" value="TreeGrafter"/>
</dbReference>
<evidence type="ECO:0000256" key="7">
    <source>
        <dbReference type="ARBA" id="ARBA00022792"/>
    </source>
</evidence>
<evidence type="ECO:0000313" key="20">
    <source>
        <dbReference type="EMBL" id="AJY78504.1"/>
    </source>
</evidence>
<evidence type="ECO:0000256" key="6">
    <source>
        <dbReference type="ARBA" id="ARBA00022692"/>
    </source>
</evidence>
<evidence type="ECO:0000256" key="11">
    <source>
        <dbReference type="ARBA" id="ARBA00023027"/>
    </source>
</evidence>
<gene>
    <name evidence="20" type="primary">ND5</name>
</gene>
<evidence type="ECO:0000256" key="9">
    <source>
        <dbReference type="ARBA" id="ARBA00022982"/>
    </source>
</evidence>
<feature type="transmembrane region" description="Helical" evidence="16">
    <location>
        <begin position="334"/>
        <end position="358"/>
    </location>
</feature>
<evidence type="ECO:0000256" key="12">
    <source>
        <dbReference type="ARBA" id="ARBA00023075"/>
    </source>
</evidence>
<dbReference type="InterPro" id="IPR001516">
    <property type="entry name" value="Proton_antipo_N"/>
</dbReference>
<feature type="transmembrane region" description="Helical" evidence="16">
    <location>
        <begin position="12"/>
        <end position="45"/>
    </location>
</feature>
<feature type="transmembrane region" description="Helical" evidence="16">
    <location>
        <begin position="246"/>
        <end position="267"/>
    </location>
</feature>
<evidence type="ECO:0000256" key="14">
    <source>
        <dbReference type="ARBA" id="ARBA00023136"/>
    </source>
</evidence>
<feature type="domain" description="NADH-Ubiquinone oxidoreductase (complex I) chain 5 N-terminal" evidence="18">
    <location>
        <begin position="58"/>
        <end position="95"/>
    </location>
</feature>
<dbReference type="EC" id="7.1.1.2" evidence="2 16"/>
<feature type="transmembrane region" description="Helical" evidence="16">
    <location>
        <begin position="218"/>
        <end position="234"/>
    </location>
</feature>
<name>A0A141AX69_9BIVA</name>
<dbReference type="EMBL" id="KP091889">
    <property type="protein sequence ID" value="AJY78504.1"/>
    <property type="molecule type" value="Genomic_DNA"/>
</dbReference>
<evidence type="ECO:0000256" key="8">
    <source>
        <dbReference type="ARBA" id="ARBA00022967"/>
    </source>
</evidence>
<dbReference type="PANTHER" id="PTHR42829">
    <property type="entry name" value="NADH-UBIQUINONE OXIDOREDUCTASE CHAIN 5"/>
    <property type="match status" value="1"/>
</dbReference>
<dbReference type="InterPro" id="IPR010934">
    <property type="entry name" value="NADH_DH_su5_C"/>
</dbReference>
<keyword evidence="14 16" id="KW-0472">Membrane</keyword>
<evidence type="ECO:0000256" key="16">
    <source>
        <dbReference type="RuleBase" id="RU003404"/>
    </source>
</evidence>
<feature type="transmembrane region" description="Helical" evidence="16">
    <location>
        <begin position="420"/>
        <end position="447"/>
    </location>
</feature>
<keyword evidence="5" id="KW-0679">Respiratory chain</keyword>
<feature type="transmembrane region" description="Helical" evidence="16">
    <location>
        <begin position="57"/>
        <end position="83"/>
    </location>
</feature>
<comment type="catalytic activity">
    <reaction evidence="15 16">
        <text>a ubiquinone + NADH + 5 H(+)(in) = a ubiquinol + NAD(+) + 4 H(+)(out)</text>
        <dbReference type="Rhea" id="RHEA:29091"/>
        <dbReference type="Rhea" id="RHEA-COMP:9565"/>
        <dbReference type="Rhea" id="RHEA-COMP:9566"/>
        <dbReference type="ChEBI" id="CHEBI:15378"/>
        <dbReference type="ChEBI" id="CHEBI:16389"/>
        <dbReference type="ChEBI" id="CHEBI:17976"/>
        <dbReference type="ChEBI" id="CHEBI:57540"/>
        <dbReference type="ChEBI" id="CHEBI:57945"/>
        <dbReference type="EC" id="7.1.1.2"/>
    </reaction>
</comment>
<dbReference type="GO" id="GO:0042773">
    <property type="term" value="P:ATP synthesis coupled electron transport"/>
    <property type="evidence" value="ECO:0007669"/>
    <property type="project" value="InterPro"/>
</dbReference>
<evidence type="ECO:0000259" key="17">
    <source>
        <dbReference type="Pfam" id="PF00361"/>
    </source>
</evidence>